<organism evidence="2 3">
    <name type="scientific">Candidatus Daviesbacteria bacterium GW2011_GWF2_38_6</name>
    <dbReference type="NCBI Taxonomy" id="1618432"/>
    <lineage>
        <taxon>Bacteria</taxon>
        <taxon>Candidatus Daviesiibacteriota</taxon>
    </lineage>
</organism>
<keyword evidence="1" id="KW-0472">Membrane</keyword>
<reference evidence="2 3" key="1">
    <citation type="journal article" date="2015" name="Nature">
        <title>rRNA introns, odd ribosomes, and small enigmatic genomes across a large radiation of phyla.</title>
        <authorList>
            <person name="Brown C.T."/>
            <person name="Hug L.A."/>
            <person name="Thomas B.C."/>
            <person name="Sharon I."/>
            <person name="Castelle C.J."/>
            <person name="Singh A."/>
            <person name="Wilkins M.J."/>
            <person name="Williams K.H."/>
            <person name="Banfield J.F."/>
        </authorList>
    </citation>
    <scope>NUCLEOTIDE SEQUENCE [LARGE SCALE GENOMIC DNA]</scope>
</reference>
<evidence type="ECO:0000313" key="2">
    <source>
        <dbReference type="EMBL" id="KKQ78866.1"/>
    </source>
</evidence>
<keyword evidence="1" id="KW-0812">Transmembrane</keyword>
<feature type="transmembrane region" description="Helical" evidence="1">
    <location>
        <begin position="6"/>
        <end position="31"/>
    </location>
</feature>
<feature type="transmembrane region" description="Helical" evidence="1">
    <location>
        <begin position="43"/>
        <end position="63"/>
    </location>
</feature>
<proteinExistence type="predicted"/>
<keyword evidence="1" id="KW-1133">Transmembrane helix</keyword>
<dbReference type="EMBL" id="LBVC01000009">
    <property type="protein sequence ID" value="KKQ78866.1"/>
    <property type="molecule type" value="Genomic_DNA"/>
</dbReference>
<gene>
    <name evidence="2" type="ORF">US99_C0009G0007</name>
</gene>
<comment type="caution">
    <text evidence="2">The sequence shown here is derived from an EMBL/GenBank/DDBJ whole genome shotgun (WGS) entry which is preliminary data.</text>
</comment>
<evidence type="ECO:0000256" key="1">
    <source>
        <dbReference type="SAM" id="Phobius"/>
    </source>
</evidence>
<dbReference type="AlphaFoldDB" id="A0A0G0NP41"/>
<sequence length="286" mass="32216">MDFLPVSLILAKIISLGLPLTLLSVIVGGIIDIKNKKFYWMKYALVLLGVIVLLLIIQIKFVYNTTSQILNTTTFQKLLNAQCSTPKEGRYVGDLQPSKINLDTLPVKIALDDLTRDKSICAWPSRNYVSIPLDDEDFVRYGSKSFITISDFESNHCCEGPSNIEPTGKLIKTDGSTNIYIHTGHWGEGPGVGYKPIIVRGVKTIKLSNGEEIKIVLDRIAIEKTDINLQSIENKYKVIDPYYETGEYIFTTETVEEMLRDSFFSNFEDHPVVSKVQSDLQKITLK</sequence>
<accession>A0A0G0NP41</accession>
<name>A0A0G0NP41_9BACT</name>
<evidence type="ECO:0000313" key="3">
    <source>
        <dbReference type="Proteomes" id="UP000034324"/>
    </source>
</evidence>
<protein>
    <submittedName>
        <fullName evidence="2">Uncharacterized protein</fullName>
    </submittedName>
</protein>
<dbReference type="Proteomes" id="UP000034324">
    <property type="component" value="Unassembled WGS sequence"/>
</dbReference>